<keyword evidence="1" id="KW-0732">Signal</keyword>
<feature type="signal peptide" evidence="1">
    <location>
        <begin position="1"/>
        <end position="24"/>
    </location>
</feature>
<feature type="domain" description="Outer membrane protein beta-barrel" evidence="2">
    <location>
        <begin position="24"/>
        <end position="207"/>
    </location>
</feature>
<evidence type="ECO:0000256" key="1">
    <source>
        <dbReference type="SAM" id="SignalP"/>
    </source>
</evidence>
<evidence type="ECO:0000313" key="4">
    <source>
        <dbReference type="Proteomes" id="UP000268007"/>
    </source>
</evidence>
<name>A0A495J4T0_9SPHI</name>
<organism evidence="3 4">
    <name type="scientific">Mucilaginibacter gracilis</name>
    <dbReference type="NCBI Taxonomy" id="423350"/>
    <lineage>
        <taxon>Bacteria</taxon>
        <taxon>Pseudomonadati</taxon>
        <taxon>Bacteroidota</taxon>
        <taxon>Sphingobacteriia</taxon>
        <taxon>Sphingobacteriales</taxon>
        <taxon>Sphingobacteriaceae</taxon>
        <taxon>Mucilaginibacter</taxon>
    </lineage>
</organism>
<sequence length="233" mass="25037">MKITNLHLLILLLVLMAAVNLANAQTKVGIKAGVNFSNVMMKDENGNKINTQSVPGILLGLTVDIPIAGDVYIQPAAQYSRKGYKQENGGFYGSATNFKINASYIEVPINLLYKPRLGNGKLLFGAGPYIAYGTGGDWTSDNDAAIGDIVVGKKGDVIFKNNAMDGGDINSYLYGKPLDYGLNFLAGYEFFNKLSVQLGAQLGLANLQPHVDGVTREDKLKNSGFGISLGYKF</sequence>
<dbReference type="RefSeq" id="WP_121199431.1">
    <property type="nucleotide sequence ID" value="NZ_RBKU01000001.1"/>
</dbReference>
<dbReference type="EMBL" id="RBKU01000001">
    <property type="protein sequence ID" value="RKR83996.1"/>
    <property type="molecule type" value="Genomic_DNA"/>
</dbReference>
<protein>
    <submittedName>
        <fullName evidence="3">Outer membrane protein with beta-barrel domain</fullName>
    </submittedName>
</protein>
<gene>
    <name evidence="3" type="ORF">BDD43_4213</name>
</gene>
<reference evidence="3 4" key="1">
    <citation type="submission" date="2018-10" db="EMBL/GenBank/DDBJ databases">
        <title>Genomic Encyclopedia of Archaeal and Bacterial Type Strains, Phase II (KMG-II): from individual species to whole genera.</title>
        <authorList>
            <person name="Goeker M."/>
        </authorList>
    </citation>
    <scope>NUCLEOTIDE SEQUENCE [LARGE SCALE GENOMIC DNA]</scope>
    <source>
        <strain evidence="3 4">DSM 18602</strain>
    </source>
</reference>
<proteinExistence type="predicted"/>
<comment type="caution">
    <text evidence="3">The sequence shown here is derived from an EMBL/GenBank/DDBJ whole genome shotgun (WGS) entry which is preliminary data.</text>
</comment>
<dbReference type="AlphaFoldDB" id="A0A495J4T0"/>
<dbReference type="Pfam" id="PF13568">
    <property type="entry name" value="OMP_b-brl_2"/>
    <property type="match status" value="1"/>
</dbReference>
<evidence type="ECO:0000259" key="2">
    <source>
        <dbReference type="Pfam" id="PF13568"/>
    </source>
</evidence>
<dbReference type="Proteomes" id="UP000268007">
    <property type="component" value="Unassembled WGS sequence"/>
</dbReference>
<dbReference type="OrthoDB" id="1011748at2"/>
<keyword evidence="4" id="KW-1185">Reference proteome</keyword>
<dbReference type="InterPro" id="IPR025665">
    <property type="entry name" value="Beta-barrel_OMP_2"/>
</dbReference>
<evidence type="ECO:0000313" key="3">
    <source>
        <dbReference type="EMBL" id="RKR83996.1"/>
    </source>
</evidence>
<accession>A0A495J4T0</accession>
<feature type="chain" id="PRO_5019823937" evidence="1">
    <location>
        <begin position="25"/>
        <end position="233"/>
    </location>
</feature>